<evidence type="ECO:0000313" key="2">
    <source>
        <dbReference type="Proteomes" id="UP000838100"/>
    </source>
</evidence>
<gene>
    <name evidence="1" type="ORF">SIN8267_02943</name>
</gene>
<comment type="caution">
    <text evidence="1">The sequence shown here is derived from an EMBL/GenBank/DDBJ whole genome shotgun (WGS) entry which is preliminary data.</text>
</comment>
<sequence length="34" mass="3846">MLLALLVIGAIEELVNVSTFWLKRSDNDENNCPQ</sequence>
<evidence type="ECO:0000313" key="1">
    <source>
        <dbReference type="EMBL" id="CAH0992806.1"/>
    </source>
</evidence>
<dbReference type="Proteomes" id="UP000838100">
    <property type="component" value="Unassembled WGS sequence"/>
</dbReference>
<accession>A0ABM9AIC8</accession>
<keyword evidence="2" id="KW-1185">Reference proteome</keyword>
<dbReference type="EMBL" id="CAKLPX010000004">
    <property type="protein sequence ID" value="CAH0992806.1"/>
    <property type="molecule type" value="Genomic_DNA"/>
</dbReference>
<name>A0ABM9AIC8_9GAMM</name>
<proteinExistence type="predicted"/>
<organism evidence="1 2">
    <name type="scientific">Sinobacterium norvegicum</name>
    <dbReference type="NCBI Taxonomy" id="1641715"/>
    <lineage>
        <taxon>Bacteria</taxon>
        <taxon>Pseudomonadati</taxon>
        <taxon>Pseudomonadota</taxon>
        <taxon>Gammaproteobacteria</taxon>
        <taxon>Cellvibrionales</taxon>
        <taxon>Spongiibacteraceae</taxon>
        <taxon>Sinobacterium</taxon>
    </lineage>
</organism>
<reference evidence="1" key="1">
    <citation type="submission" date="2021-12" db="EMBL/GenBank/DDBJ databases">
        <authorList>
            <person name="Rodrigo-Torres L."/>
            <person name="Arahal R. D."/>
            <person name="Lucena T."/>
        </authorList>
    </citation>
    <scope>NUCLEOTIDE SEQUENCE</scope>
    <source>
        <strain evidence="1">CECT 8267</strain>
    </source>
</reference>
<protein>
    <submittedName>
        <fullName evidence="1">Uncharacterized protein</fullName>
    </submittedName>
</protein>